<dbReference type="NCBIfam" id="NF005085">
    <property type="entry name" value="PRK06520.1"/>
    <property type="match status" value="1"/>
</dbReference>
<proteinExistence type="predicted"/>
<dbReference type="EC" id="2.1.1.14" evidence="2"/>
<organism evidence="2 3">
    <name type="scientific">Symbiopectobacterium purcellii</name>
    <dbReference type="NCBI Taxonomy" id="2871826"/>
    <lineage>
        <taxon>Bacteria</taxon>
        <taxon>Pseudomonadati</taxon>
        <taxon>Pseudomonadota</taxon>
        <taxon>Gammaproteobacteria</taxon>
        <taxon>Enterobacterales</taxon>
        <taxon>Enterobacteriaceae</taxon>
    </lineage>
</organism>
<dbReference type="SUPFAM" id="SSF51726">
    <property type="entry name" value="UROD/MetE-like"/>
    <property type="match status" value="1"/>
</dbReference>
<dbReference type="CDD" id="cd03311">
    <property type="entry name" value="CIMS_C_terminal_like"/>
    <property type="match status" value="1"/>
</dbReference>
<sequence length="373" mass="42028">MRRTIQKYPPFHADHVGSLLRPACLKRARSAFVAGKLTRLQLTQVEDDEVRRVVEQQKACGIHVITDGVLRRTGGHYDFFAHLHGIAGPEGNQNYCMTRQEMATCHLQVVGPVSFNPEHPFLAHYRFLHQAVGDDPQAVAKQTLPSPCMLMYRSLRRNGVYQALDAYCEDLAQVYVQALNAFYAQGCRYLQLDDTFWSLFGDVAAIRTELDDGTDPYQLIEHCVSLLNRIMQDKPKDMYISLHVCSGDLDTKILHRNPFADVIAKALGRLNVNSLFLEYADAHFSGLETLRAIGAQTVVLGVITSETGELEDARSIKRRINDASLYLPLNQLALSPMCGFASAESAAWLTEEQQWNKLRHVVNLAHEIWVMSE</sequence>
<dbReference type="Proteomes" id="UP000825886">
    <property type="component" value="Chromosome"/>
</dbReference>
<keyword evidence="2" id="KW-0489">Methyltransferase</keyword>
<accession>A0ABX9AJ69</accession>
<dbReference type="Pfam" id="PF01717">
    <property type="entry name" value="Meth_synt_2"/>
    <property type="match status" value="1"/>
</dbReference>
<gene>
    <name evidence="2" type="ORF">K6K13_18630</name>
</gene>
<evidence type="ECO:0000313" key="2">
    <source>
        <dbReference type="EMBL" id="QZN95212.1"/>
    </source>
</evidence>
<evidence type="ECO:0000313" key="3">
    <source>
        <dbReference type="Proteomes" id="UP000825886"/>
    </source>
</evidence>
<evidence type="ECO:0000259" key="1">
    <source>
        <dbReference type="Pfam" id="PF01717"/>
    </source>
</evidence>
<dbReference type="InterPro" id="IPR002629">
    <property type="entry name" value="Met_Synth_C/arc"/>
</dbReference>
<keyword evidence="2" id="KW-0808">Transferase</keyword>
<dbReference type="GO" id="GO:0003871">
    <property type="term" value="F:5-methyltetrahydropteroyltriglutamate-homocysteine S-methyltransferase activity"/>
    <property type="evidence" value="ECO:0007669"/>
    <property type="project" value="UniProtKB-EC"/>
</dbReference>
<keyword evidence="3" id="KW-1185">Reference proteome</keyword>
<dbReference type="PANTHER" id="PTHR43844:SF1">
    <property type="entry name" value="METHIONINE SYNTHASE"/>
    <property type="match status" value="1"/>
</dbReference>
<reference evidence="2 3" key="1">
    <citation type="submission" date="2021-08" db="EMBL/GenBank/DDBJ databases">
        <title>Culture and genomic analysis of Symbiopectobacterium purcellii sp. nov. gen. nov., isolated from the leafhopper Empoasca decipiens.</title>
        <authorList>
            <person name="Nadal-Jimenez P."/>
            <person name="Siozios S."/>
            <person name="Halliday N."/>
            <person name="Camara M."/>
            <person name="Hurst G.D.D."/>
        </authorList>
    </citation>
    <scope>NUCLEOTIDE SEQUENCE [LARGE SCALE GENOMIC DNA]</scope>
    <source>
        <strain evidence="2 3">SyEd1</strain>
    </source>
</reference>
<protein>
    <submittedName>
        <fullName evidence="2">5-methyltetrahydropteroyltriglutamate--homocysteine S-methyltransferase</fullName>
        <ecNumber evidence="2">2.1.1.14</ecNumber>
    </submittedName>
</protein>
<dbReference type="RefSeq" id="WP_222158318.1">
    <property type="nucleotide sequence ID" value="NZ_CP081864.1"/>
</dbReference>
<feature type="domain" description="Cobalamin-independent methionine synthase MetE C-terminal/archaeal" evidence="1">
    <location>
        <begin position="16"/>
        <end position="347"/>
    </location>
</feature>
<dbReference type="PANTHER" id="PTHR43844">
    <property type="entry name" value="METHIONINE SYNTHASE"/>
    <property type="match status" value="1"/>
</dbReference>
<dbReference type="InterPro" id="IPR038071">
    <property type="entry name" value="UROD/MetE-like_sf"/>
</dbReference>
<dbReference type="EMBL" id="CP081864">
    <property type="protein sequence ID" value="QZN95212.1"/>
    <property type="molecule type" value="Genomic_DNA"/>
</dbReference>
<name>A0ABX9AJ69_9ENTR</name>
<dbReference type="GO" id="GO:0032259">
    <property type="term" value="P:methylation"/>
    <property type="evidence" value="ECO:0007669"/>
    <property type="project" value="UniProtKB-KW"/>
</dbReference>
<dbReference type="Gene3D" id="3.20.20.210">
    <property type="match status" value="1"/>
</dbReference>